<evidence type="ECO:0000313" key="16">
    <source>
        <dbReference type="Proteomes" id="UP000027821"/>
    </source>
</evidence>
<dbReference type="GO" id="GO:0030158">
    <property type="term" value="F:protein xylosyltransferase activity"/>
    <property type="evidence" value="ECO:0007669"/>
    <property type="project" value="InterPro"/>
</dbReference>
<keyword evidence="12" id="KW-1015">Disulfide bond</keyword>
<dbReference type="InterPro" id="IPR043538">
    <property type="entry name" value="XYLT"/>
</dbReference>
<keyword evidence="5" id="KW-0812">Transmembrane</keyword>
<evidence type="ECO:0000313" key="15">
    <source>
        <dbReference type="EMBL" id="KEO72598.1"/>
    </source>
</evidence>
<dbReference type="GO" id="GO:0050650">
    <property type="term" value="P:chondroitin sulfate proteoglycan biosynthetic process"/>
    <property type="evidence" value="ECO:0007669"/>
    <property type="project" value="TreeGrafter"/>
</dbReference>
<keyword evidence="9" id="KW-1133">Transmembrane helix</keyword>
<dbReference type="STRING" id="1048983.EL17_17830"/>
<dbReference type="InterPro" id="IPR003406">
    <property type="entry name" value="Glyco_trans_14"/>
</dbReference>
<accession>A0A074KYF7</accession>
<dbReference type="PANTHER" id="PTHR46025">
    <property type="entry name" value="XYLOSYLTRANSFERASE OXT"/>
    <property type="match status" value="1"/>
</dbReference>
<evidence type="ECO:0000256" key="13">
    <source>
        <dbReference type="ARBA" id="ARBA00023180"/>
    </source>
</evidence>
<dbReference type="Pfam" id="PF02485">
    <property type="entry name" value="Branch"/>
    <property type="match status" value="1"/>
</dbReference>
<evidence type="ECO:0000256" key="9">
    <source>
        <dbReference type="ARBA" id="ARBA00022989"/>
    </source>
</evidence>
<dbReference type="GO" id="GO:0046872">
    <property type="term" value="F:metal ion binding"/>
    <property type="evidence" value="ECO:0007669"/>
    <property type="project" value="UniProtKB-KW"/>
</dbReference>
<keyword evidence="6" id="KW-0479">Metal-binding</keyword>
<proteinExistence type="predicted"/>
<dbReference type="Proteomes" id="UP000027821">
    <property type="component" value="Unassembled WGS sequence"/>
</dbReference>
<keyword evidence="13" id="KW-0325">Glycoprotein</keyword>
<comment type="caution">
    <text evidence="15">The sequence shown here is derived from an EMBL/GenBank/DDBJ whole genome shotgun (WGS) entry which is preliminary data.</text>
</comment>
<keyword evidence="10" id="KW-0333">Golgi apparatus</keyword>
<comment type="subcellular location">
    <subcellularLocation>
        <location evidence="2">Endoplasmic reticulum membrane</location>
        <topology evidence="2">Single-pass type II membrane protein</topology>
    </subcellularLocation>
    <subcellularLocation>
        <location evidence="1">Golgi apparatus membrane</location>
        <topology evidence="1">Single-pass type II membrane protein</topology>
    </subcellularLocation>
</comment>
<evidence type="ECO:0000256" key="5">
    <source>
        <dbReference type="ARBA" id="ARBA00022692"/>
    </source>
</evidence>
<keyword evidence="16" id="KW-1185">Reference proteome</keyword>
<evidence type="ECO:0000256" key="14">
    <source>
        <dbReference type="ARBA" id="ARBA00042865"/>
    </source>
</evidence>
<evidence type="ECO:0000256" key="3">
    <source>
        <dbReference type="ARBA" id="ARBA00022676"/>
    </source>
</evidence>
<gene>
    <name evidence="15" type="ORF">EL17_17830</name>
</gene>
<organism evidence="15 16">
    <name type="scientific">Anditalea andensis</name>
    <dbReference type="NCBI Taxonomy" id="1048983"/>
    <lineage>
        <taxon>Bacteria</taxon>
        <taxon>Pseudomonadati</taxon>
        <taxon>Bacteroidota</taxon>
        <taxon>Cytophagia</taxon>
        <taxon>Cytophagales</taxon>
        <taxon>Cytophagaceae</taxon>
        <taxon>Anditalea</taxon>
    </lineage>
</organism>
<keyword evidence="11" id="KW-0472">Membrane</keyword>
<keyword evidence="3" id="KW-0328">Glycosyltransferase</keyword>
<reference evidence="15 16" key="1">
    <citation type="submission" date="2014-04" db="EMBL/GenBank/DDBJ databases">
        <title>Characterization and application of a salt tolerant electro-active bacterium.</title>
        <authorList>
            <person name="Yang L."/>
            <person name="Wei S."/>
            <person name="Tay Q.X.M."/>
        </authorList>
    </citation>
    <scope>NUCLEOTIDE SEQUENCE [LARGE SCALE GENOMIC DNA]</scope>
    <source>
        <strain evidence="15 16">LY1</strain>
    </source>
</reference>
<dbReference type="RefSeq" id="WP_035077260.1">
    <property type="nucleotide sequence ID" value="NZ_JMIH01000024.1"/>
</dbReference>
<evidence type="ECO:0000256" key="4">
    <source>
        <dbReference type="ARBA" id="ARBA00022679"/>
    </source>
</evidence>
<evidence type="ECO:0000256" key="8">
    <source>
        <dbReference type="ARBA" id="ARBA00022968"/>
    </source>
</evidence>
<sequence>MNITYLILAHRYPEQLFRLVERLNDEGVNFLIHIDKKVKDPEYQYVLNKLAPLKNVTFIKRYTCYWGGYGIVQATFQGIREALEGNIPFDYLCLMSGQDYPIKTNHYIREYFKKHKGKSFINTRSFPVSLWHYHNGGYDRIQNWYFINARNQYGFPNKLFNKLPRLSKFISRTIGRCVPERKWPSRYKPFGGAQFWALDKKHVSYIGDHIHQNPAYFKFFKHVLVPDEILFQTIMGNYSHSKEEIINDTLHFLEWRRPGAVLTRVDQDNIIQTSHLFARKFDENVDPTVLDWIDREILNLNN</sequence>
<evidence type="ECO:0000256" key="7">
    <source>
        <dbReference type="ARBA" id="ARBA00022824"/>
    </source>
</evidence>
<keyword evidence="7" id="KW-0256">Endoplasmic reticulum</keyword>
<evidence type="ECO:0000256" key="12">
    <source>
        <dbReference type="ARBA" id="ARBA00023157"/>
    </source>
</evidence>
<evidence type="ECO:0000256" key="11">
    <source>
        <dbReference type="ARBA" id="ARBA00023136"/>
    </source>
</evidence>
<dbReference type="EMBL" id="JMIH01000024">
    <property type="protein sequence ID" value="KEO72598.1"/>
    <property type="molecule type" value="Genomic_DNA"/>
</dbReference>
<evidence type="ECO:0000256" key="2">
    <source>
        <dbReference type="ARBA" id="ARBA00004648"/>
    </source>
</evidence>
<protein>
    <recommendedName>
        <fullName evidence="14">Peptide O-xylosyltransferase</fullName>
    </recommendedName>
</protein>
<dbReference type="eggNOG" id="COG0463">
    <property type="taxonomic scope" value="Bacteria"/>
</dbReference>
<evidence type="ECO:0000256" key="6">
    <source>
        <dbReference type="ARBA" id="ARBA00022723"/>
    </source>
</evidence>
<dbReference type="GO" id="GO:0015012">
    <property type="term" value="P:heparan sulfate proteoglycan biosynthetic process"/>
    <property type="evidence" value="ECO:0007669"/>
    <property type="project" value="TreeGrafter"/>
</dbReference>
<evidence type="ECO:0000256" key="10">
    <source>
        <dbReference type="ARBA" id="ARBA00023034"/>
    </source>
</evidence>
<keyword evidence="8" id="KW-0735">Signal-anchor</keyword>
<dbReference type="OrthoDB" id="7943907at2"/>
<evidence type="ECO:0000256" key="1">
    <source>
        <dbReference type="ARBA" id="ARBA00004323"/>
    </source>
</evidence>
<name>A0A074KYF7_9BACT</name>
<dbReference type="PANTHER" id="PTHR46025:SF3">
    <property type="entry name" value="XYLOSYLTRANSFERASE OXT"/>
    <property type="match status" value="1"/>
</dbReference>
<dbReference type="GO" id="GO:0016020">
    <property type="term" value="C:membrane"/>
    <property type="evidence" value="ECO:0007669"/>
    <property type="project" value="InterPro"/>
</dbReference>
<dbReference type="AlphaFoldDB" id="A0A074KYF7"/>
<keyword evidence="4" id="KW-0808">Transferase</keyword>